<dbReference type="EMBL" id="PPRF01000011">
    <property type="protein sequence ID" value="PNZ29859.1"/>
    <property type="molecule type" value="Genomic_DNA"/>
</dbReference>
<organism evidence="1 2">
    <name type="scientific">Staphylococcus rostri</name>
    <dbReference type="NCBI Taxonomy" id="522262"/>
    <lineage>
        <taxon>Bacteria</taxon>
        <taxon>Bacillati</taxon>
        <taxon>Bacillota</taxon>
        <taxon>Bacilli</taxon>
        <taxon>Bacillales</taxon>
        <taxon>Staphylococcaceae</taxon>
        <taxon>Staphylococcus</taxon>
    </lineage>
</organism>
<sequence>MPNRSHIIRWTQVTPDTFMYGSRLKFQDDGVVFENGLMPSGAVIHEWKMMTNFSADKTIPQLPILKHGQSYRLVLNYDVEPVEGVYFRLAFKKSNGSEIDTVIIQSDEVVFTYPTDAFSYEIQMLNAAATHVHFHSIHMIEAVESTVSETLMISKILQEQEDEMYVNVILVATDGLARDVGRNLANVIWVEGWQNDDIDKIVHVLAPLQQGYRLNFIGYTVETNAMAYQLAERMTETAWVTSDEEFTRKSHVKVVVYGQDVRHQPELALVAPLLHPSYQLNTLNSVQLNGGVRQ</sequence>
<evidence type="ECO:0000313" key="1">
    <source>
        <dbReference type="EMBL" id="PNZ29859.1"/>
    </source>
</evidence>
<accession>A0A2K3YW72</accession>
<dbReference type="AlphaFoldDB" id="A0A2K3YW72"/>
<dbReference type="InterPro" id="IPR022259">
    <property type="entry name" value="Acessory_Sec_prot_Asp3"/>
</dbReference>
<reference evidence="1 2" key="1">
    <citation type="submission" date="2017-08" db="EMBL/GenBank/DDBJ databases">
        <title>Draft genome sequences of 64 type strains of genus Staph aureus.</title>
        <authorList>
            <person name="Cole K."/>
            <person name="Golubchik T."/>
            <person name="Russell J."/>
            <person name="Foster D."/>
            <person name="Llewelyn M."/>
            <person name="Wilson D."/>
            <person name="Crook D."/>
            <person name="Paul J."/>
        </authorList>
    </citation>
    <scope>NUCLEOTIDE SEQUENCE [LARGE SCALE GENOMIC DNA]</scope>
    <source>
        <strain evidence="1 2">DSM 21968</strain>
    </source>
</reference>
<dbReference type="Proteomes" id="UP000242752">
    <property type="component" value="Unassembled WGS sequence"/>
</dbReference>
<dbReference type="OrthoDB" id="2042927at2"/>
<gene>
    <name evidence="1" type="primary">asp3</name>
    <name evidence="1" type="ORF">CD122_01265</name>
</gene>
<proteinExistence type="predicted"/>
<dbReference type="RefSeq" id="WP_103357213.1">
    <property type="nucleotide sequence ID" value="NZ_PPRF01000011.1"/>
</dbReference>
<keyword evidence="2" id="KW-1185">Reference proteome</keyword>
<name>A0A2K3YW72_9STAP</name>
<dbReference type="Pfam" id="PF15432">
    <property type="entry name" value="Sec-ASP3"/>
    <property type="match status" value="1"/>
</dbReference>
<protein>
    <submittedName>
        <fullName evidence="1">Accessory Sec system protein Asp3</fullName>
    </submittedName>
</protein>
<dbReference type="NCBIfam" id="TIGR03711">
    <property type="entry name" value="acc_sec_asp3"/>
    <property type="match status" value="1"/>
</dbReference>
<dbReference type="GO" id="GO:0015031">
    <property type="term" value="P:protein transport"/>
    <property type="evidence" value="ECO:0007669"/>
    <property type="project" value="InterPro"/>
</dbReference>
<evidence type="ECO:0000313" key="2">
    <source>
        <dbReference type="Proteomes" id="UP000242752"/>
    </source>
</evidence>
<comment type="caution">
    <text evidence="1">The sequence shown here is derived from an EMBL/GenBank/DDBJ whole genome shotgun (WGS) entry which is preliminary data.</text>
</comment>